<dbReference type="NCBIfam" id="TIGR00326">
    <property type="entry name" value="eubact_ribD"/>
    <property type="match status" value="1"/>
</dbReference>
<feature type="binding site" evidence="15">
    <location>
        <position position="156"/>
    </location>
    <ligand>
        <name>NADP(+)</name>
        <dbReference type="ChEBI" id="CHEBI:58349"/>
    </ligand>
</feature>
<evidence type="ECO:0000256" key="11">
    <source>
        <dbReference type="ARBA" id="ARBA00023002"/>
    </source>
</evidence>
<feature type="binding site" evidence="15">
    <location>
        <position position="294"/>
    </location>
    <ligand>
        <name>substrate</name>
    </ligand>
</feature>
<sequence>MSDLHLKMMRLALAEARKGVGKTAPNPAVGCVIVRDGEVVGRGWHKKAGTPHAEVHALAAAGAKAAGADAYVTLEPCSHFGKTPPCAKALIEAKVARVFVAMVDPNPRVSGRGIEMLREAGIAVEVGLLAEESRELNLPFIKWIQTRLPFVVLKSALTLDGKSATVSGDSKWVTGDRARREVHRLRGRLDAIMVGVGTVVKDDPLLTCRVPGGKDPLRVIVDSTLRIPLHAAILDVQSKAGTVIATCSADQAKMEALRARGAEVLSCRETDGRVDLTDLFAQLGARGVQSMLLEGGSHLAGATLRAGLIDKCMIFLAPKLVGGAGMGLFAGEGAFLMADAIALEEVRVKRVGVDLLVEGIPVKPKSQNH</sequence>
<evidence type="ECO:0000259" key="17">
    <source>
        <dbReference type="PROSITE" id="PS51747"/>
    </source>
</evidence>
<feature type="binding site" evidence="15">
    <location>
        <position position="202"/>
    </location>
    <ligand>
        <name>NADP(+)</name>
        <dbReference type="ChEBI" id="CHEBI:58349"/>
    </ligand>
</feature>
<dbReference type="SUPFAM" id="SSF53597">
    <property type="entry name" value="Dihydrofolate reductase-like"/>
    <property type="match status" value="1"/>
</dbReference>
<gene>
    <name evidence="18" type="ORF">GEOBRER4_n1223</name>
</gene>
<evidence type="ECO:0000256" key="6">
    <source>
        <dbReference type="ARBA" id="ARBA00022619"/>
    </source>
</evidence>
<evidence type="ECO:0000256" key="3">
    <source>
        <dbReference type="ARBA" id="ARBA00004910"/>
    </source>
</evidence>
<dbReference type="InterPro" id="IPR004794">
    <property type="entry name" value="Eubact_RibD"/>
</dbReference>
<dbReference type="Pfam" id="PF01872">
    <property type="entry name" value="RibD_C"/>
    <property type="match status" value="1"/>
</dbReference>
<dbReference type="UniPathway" id="UPA00275">
    <property type="reaction ID" value="UER00401"/>
</dbReference>
<evidence type="ECO:0000256" key="16">
    <source>
        <dbReference type="PIRSR" id="PIRSR006769-3"/>
    </source>
</evidence>
<dbReference type="PIRSF" id="PIRSF006769">
    <property type="entry name" value="RibD"/>
    <property type="match status" value="1"/>
</dbReference>
<feature type="binding site" evidence="15">
    <location>
        <position position="172"/>
    </location>
    <ligand>
        <name>NADP(+)</name>
        <dbReference type="ChEBI" id="CHEBI:58349"/>
    </ligand>
</feature>
<feature type="domain" description="CMP/dCMP-type deaminase" evidence="17">
    <location>
        <begin position="3"/>
        <end position="125"/>
    </location>
</feature>
<feature type="binding site" evidence="15">
    <location>
        <position position="206"/>
    </location>
    <ligand>
        <name>substrate</name>
    </ligand>
</feature>
<dbReference type="GO" id="GO:0008703">
    <property type="term" value="F:5-amino-6-(5-phosphoribosylamino)uracil reductase activity"/>
    <property type="evidence" value="ECO:0007669"/>
    <property type="project" value="UniProtKB-EC"/>
</dbReference>
<comment type="catalytic activity">
    <reaction evidence="13">
        <text>2,5-diamino-6-hydroxy-4-(5-phosphoribosylamino)-pyrimidine + H2O + H(+) = 5-amino-6-(5-phospho-D-ribosylamino)uracil + NH4(+)</text>
        <dbReference type="Rhea" id="RHEA:21868"/>
        <dbReference type="ChEBI" id="CHEBI:15377"/>
        <dbReference type="ChEBI" id="CHEBI:15378"/>
        <dbReference type="ChEBI" id="CHEBI:28938"/>
        <dbReference type="ChEBI" id="CHEBI:58453"/>
        <dbReference type="ChEBI" id="CHEBI:58614"/>
        <dbReference type="EC" id="3.5.4.26"/>
    </reaction>
</comment>
<dbReference type="FunFam" id="3.40.140.10:FF:000025">
    <property type="entry name" value="Riboflavin biosynthesis protein RibD"/>
    <property type="match status" value="1"/>
</dbReference>
<keyword evidence="7 13" id="KW-0479">Metal-binding</keyword>
<reference evidence="18 19" key="1">
    <citation type="submission" date="2020-06" db="EMBL/GenBank/DDBJ databases">
        <title>Interaction of electrochemicaly active bacteria, Geobacter bremensis R4 on different carbon anode.</title>
        <authorList>
            <person name="Meng L."/>
            <person name="Yoshida N."/>
        </authorList>
    </citation>
    <scope>NUCLEOTIDE SEQUENCE [LARGE SCALE GENOMIC DNA]</scope>
    <source>
        <strain evidence="18 19">R4</strain>
    </source>
</reference>
<dbReference type="InterPro" id="IPR016193">
    <property type="entry name" value="Cytidine_deaminase-like"/>
</dbReference>
<evidence type="ECO:0000256" key="2">
    <source>
        <dbReference type="ARBA" id="ARBA00004882"/>
    </source>
</evidence>
<evidence type="ECO:0000256" key="7">
    <source>
        <dbReference type="ARBA" id="ARBA00022723"/>
    </source>
</evidence>
<feature type="binding site" evidence="16">
    <location>
        <position position="77"/>
    </location>
    <ligand>
        <name>Zn(2+)</name>
        <dbReference type="ChEBI" id="CHEBI:29105"/>
        <note>catalytic</note>
    </ligand>
</feature>
<name>A0A6S6LWL7_9BACT</name>
<evidence type="ECO:0000256" key="9">
    <source>
        <dbReference type="ARBA" id="ARBA00022833"/>
    </source>
</evidence>
<accession>A0A6S6LWL7</accession>
<feature type="binding site" evidence="15">
    <location>
        <position position="170"/>
    </location>
    <ligand>
        <name>substrate</name>
    </ligand>
</feature>
<dbReference type="GO" id="GO:0050661">
    <property type="term" value="F:NADP binding"/>
    <property type="evidence" value="ECO:0007669"/>
    <property type="project" value="InterPro"/>
</dbReference>
<feature type="binding site" evidence="16">
    <location>
        <position position="52"/>
    </location>
    <ligand>
        <name>Zn(2+)</name>
        <dbReference type="ChEBI" id="CHEBI:29105"/>
        <note>catalytic</note>
    </ligand>
</feature>
<keyword evidence="10 13" id="KW-0521">NADP</keyword>
<dbReference type="SUPFAM" id="SSF53927">
    <property type="entry name" value="Cytidine deaminase-like"/>
    <property type="match status" value="1"/>
</dbReference>
<keyword evidence="9 13" id="KW-0862">Zinc</keyword>
<evidence type="ECO:0000256" key="14">
    <source>
        <dbReference type="PIRSR" id="PIRSR006769-1"/>
    </source>
</evidence>
<feature type="binding site" evidence="15">
    <location>
        <position position="223"/>
    </location>
    <ligand>
        <name>NADP(+)</name>
        <dbReference type="ChEBI" id="CHEBI:58349"/>
    </ligand>
</feature>
<dbReference type="RefSeq" id="WP_185244639.1">
    <property type="nucleotide sequence ID" value="NZ_AP023213.1"/>
</dbReference>
<dbReference type="InterPro" id="IPR002734">
    <property type="entry name" value="RibDG_C"/>
</dbReference>
<dbReference type="AlphaFoldDB" id="A0A6S6LWL7"/>
<feature type="binding site" evidence="15">
    <location>
        <begin position="296"/>
        <end position="302"/>
    </location>
    <ligand>
        <name>NADP(+)</name>
        <dbReference type="ChEBI" id="CHEBI:58349"/>
    </ligand>
</feature>
<comment type="similarity">
    <text evidence="4 13">In the N-terminal section; belongs to the cytidine and deoxycytidylate deaminase family.</text>
</comment>
<dbReference type="NCBIfam" id="TIGR00227">
    <property type="entry name" value="ribD_Cterm"/>
    <property type="match status" value="1"/>
</dbReference>
<keyword evidence="11 13" id="KW-0560">Oxidoreductase</keyword>
<evidence type="ECO:0000256" key="15">
    <source>
        <dbReference type="PIRSR" id="PIRSR006769-2"/>
    </source>
</evidence>
<proteinExistence type="inferred from homology"/>
<evidence type="ECO:0000313" key="18">
    <source>
        <dbReference type="EMBL" id="BCG46427.1"/>
    </source>
</evidence>
<protein>
    <recommendedName>
        <fullName evidence="13">Riboflavin biosynthesis protein RibD</fullName>
    </recommendedName>
    <domain>
        <recommendedName>
            <fullName evidence="13">Diaminohydroxyphosphoribosylaminopyrimidine deaminase</fullName>
            <shortName evidence="13">DRAP deaminase</shortName>
            <ecNumber evidence="13">3.5.4.26</ecNumber>
        </recommendedName>
        <alternativeName>
            <fullName evidence="13">Riboflavin-specific deaminase</fullName>
        </alternativeName>
    </domain>
    <domain>
        <recommendedName>
            <fullName evidence="13">5-amino-6-(5-phosphoribosylamino)uracil reductase</fullName>
            <ecNumber evidence="13">1.1.1.193</ecNumber>
        </recommendedName>
        <alternativeName>
            <fullName evidence="13">HTP reductase</fullName>
        </alternativeName>
    </domain>
</protein>
<dbReference type="GO" id="GO:0008835">
    <property type="term" value="F:diaminohydroxyphosphoribosylaminopyrimidine deaminase activity"/>
    <property type="evidence" value="ECO:0007669"/>
    <property type="project" value="UniProtKB-EC"/>
</dbReference>
<evidence type="ECO:0000256" key="4">
    <source>
        <dbReference type="ARBA" id="ARBA00005259"/>
    </source>
</evidence>
<evidence type="ECO:0000256" key="5">
    <source>
        <dbReference type="ARBA" id="ARBA00007417"/>
    </source>
</evidence>
<dbReference type="PANTHER" id="PTHR38011">
    <property type="entry name" value="DIHYDROFOLATE REDUCTASE FAMILY PROTEIN (AFU_ORTHOLOGUE AFUA_8G06820)"/>
    <property type="match status" value="1"/>
</dbReference>
<dbReference type="CDD" id="cd01284">
    <property type="entry name" value="Riboflavin_deaminase-reductase"/>
    <property type="match status" value="1"/>
</dbReference>
<dbReference type="Pfam" id="PF00383">
    <property type="entry name" value="dCMP_cyt_deam_1"/>
    <property type="match status" value="1"/>
</dbReference>
<dbReference type="EC" id="1.1.1.193" evidence="13"/>
<keyword evidence="8 13" id="KW-0378">Hydrolase</keyword>
<dbReference type="EMBL" id="AP023213">
    <property type="protein sequence ID" value="BCG46427.1"/>
    <property type="molecule type" value="Genomic_DNA"/>
</dbReference>
<dbReference type="GO" id="GO:0008270">
    <property type="term" value="F:zinc ion binding"/>
    <property type="evidence" value="ECO:0007669"/>
    <property type="project" value="InterPro"/>
</dbReference>
<feature type="binding site" evidence="16">
    <location>
        <position position="86"/>
    </location>
    <ligand>
        <name>Zn(2+)</name>
        <dbReference type="ChEBI" id="CHEBI:29105"/>
        <note>catalytic</note>
    </ligand>
</feature>
<comment type="pathway">
    <text evidence="3 13">Cofactor biosynthesis; riboflavin biosynthesis; 5-amino-6-(D-ribitylamino)uracil from GTP: step 3/4.</text>
</comment>
<dbReference type="InterPro" id="IPR016192">
    <property type="entry name" value="APOBEC/CMP_deaminase_Zn-bd"/>
</dbReference>
<dbReference type="PROSITE" id="PS51747">
    <property type="entry name" value="CYT_DCMP_DEAMINASES_2"/>
    <property type="match status" value="1"/>
</dbReference>
<comment type="similarity">
    <text evidence="5 13">In the C-terminal section; belongs to the HTP reductase family.</text>
</comment>
<feature type="binding site" evidence="15">
    <location>
        <position position="209"/>
    </location>
    <ligand>
        <name>substrate</name>
    </ligand>
</feature>
<dbReference type="GO" id="GO:0009231">
    <property type="term" value="P:riboflavin biosynthetic process"/>
    <property type="evidence" value="ECO:0007669"/>
    <property type="project" value="UniProtKB-UniPathway"/>
</dbReference>
<evidence type="ECO:0000313" key="19">
    <source>
        <dbReference type="Proteomes" id="UP000515472"/>
    </source>
</evidence>
<dbReference type="KEGG" id="gbn:GEOBRER4_11770"/>
<comment type="cofactor">
    <cofactor evidence="13 16">
        <name>Zn(2+)</name>
        <dbReference type="ChEBI" id="CHEBI:29105"/>
    </cofactor>
    <text evidence="13 16">Binds 1 zinc ion.</text>
</comment>
<dbReference type="InterPro" id="IPR002125">
    <property type="entry name" value="CMP_dCMP_dom"/>
</dbReference>
<evidence type="ECO:0000256" key="12">
    <source>
        <dbReference type="ARBA" id="ARBA00023268"/>
    </source>
</evidence>
<dbReference type="Gene3D" id="3.40.430.10">
    <property type="entry name" value="Dihydrofolate Reductase, subunit A"/>
    <property type="match status" value="1"/>
</dbReference>
<dbReference type="InterPro" id="IPR024072">
    <property type="entry name" value="DHFR-like_dom_sf"/>
</dbReference>
<keyword evidence="19" id="KW-1185">Reference proteome</keyword>
<evidence type="ECO:0000256" key="10">
    <source>
        <dbReference type="ARBA" id="ARBA00022857"/>
    </source>
</evidence>
<dbReference type="EC" id="3.5.4.26" evidence="13"/>
<feature type="active site" description="Proton donor" evidence="14">
    <location>
        <position position="54"/>
    </location>
</feature>
<feature type="binding site" evidence="15">
    <location>
        <position position="198"/>
    </location>
    <ligand>
        <name>NADP(+)</name>
        <dbReference type="ChEBI" id="CHEBI:58349"/>
    </ligand>
</feature>
<keyword evidence="12" id="KW-0511">Multifunctional enzyme</keyword>
<organism evidence="18 19">
    <name type="scientific">Citrifermentans bremense</name>
    <dbReference type="NCBI Taxonomy" id="60035"/>
    <lineage>
        <taxon>Bacteria</taxon>
        <taxon>Pseudomonadati</taxon>
        <taxon>Thermodesulfobacteriota</taxon>
        <taxon>Desulfuromonadia</taxon>
        <taxon>Geobacterales</taxon>
        <taxon>Geobacteraceae</taxon>
        <taxon>Citrifermentans</taxon>
    </lineage>
</organism>
<dbReference type="InterPro" id="IPR050765">
    <property type="entry name" value="Riboflavin_Biosynth_HTPR"/>
</dbReference>
<evidence type="ECO:0000256" key="13">
    <source>
        <dbReference type="PIRNR" id="PIRNR006769"/>
    </source>
</evidence>
<feature type="binding site" evidence="15">
    <location>
        <position position="186"/>
    </location>
    <ligand>
        <name>substrate</name>
    </ligand>
</feature>
<dbReference type="InterPro" id="IPR011549">
    <property type="entry name" value="RibD_C"/>
</dbReference>
<dbReference type="PANTHER" id="PTHR38011:SF7">
    <property type="entry name" value="2,5-DIAMINO-6-RIBOSYLAMINO-4(3H)-PYRIMIDINONE 5'-PHOSPHATE REDUCTASE"/>
    <property type="match status" value="1"/>
</dbReference>
<comment type="catalytic activity">
    <reaction evidence="13">
        <text>5-amino-6-(5-phospho-D-ribitylamino)uracil + NADP(+) = 5-amino-6-(5-phospho-D-ribosylamino)uracil + NADPH + H(+)</text>
        <dbReference type="Rhea" id="RHEA:17845"/>
        <dbReference type="ChEBI" id="CHEBI:15378"/>
        <dbReference type="ChEBI" id="CHEBI:57783"/>
        <dbReference type="ChEBI" id="CHEBI:58349"/>
        <dbReference type="ChEBI" id="CHEBI:58421"/>
        <dbReference type="ChEBI" id="CHEBI:58453"/>
        <dbReference type="EC" id="1.1.1.193"/>
    </reaction>
</comment>
<evidence type="ECO:0000256" key="1">
    <source>
        <dbReference type="ARBA" id="ARBA00002151"/>
    </source>
</evidence>
<dbReference type="Gene3D" id="3.40.140.10">
    <property type="entry name" value="Cytidine Deaminase, domain 2"/>
    <property type="match status" value="1"/>
</dbReference>
<dbReference type="Proteomes" id="UP000515472">
    <property type="component" value="Chromosome"/>
</dbReference>
<keyword evidence="6 13" id="KW-0686">Riboflavin biosynthesis</keyword>
<comment type="function">
    <text evidence="1 13">Converts 2,5-diamino-6-(ribosylamino)-4(3h)-pyrimidinone 5'-phosphate into 5-amino-6-(ribosylamino)-2,4(1h,3h)-pyrimidinedione 5'-phosphate.</text>
</comment>
<evidence type="ECO:0000256" key="8">
    <source>
        <dbReference type="ARBA" id="ARBA00022801"/>
    </source>
</evidence>
<dbReference type="PROSITE" id="PS00903">
    <property type="entry name" value="CYT_DCMP_DEAMINASES_1"/>
    <property type="match status" value="1"/>
</dbReference>
<comment type="pathway">
    <text evidence="2 13">Cofactor biosynthesis; riboflavin biosynthesis; 5-amino-6-(D-ribitylamino)uracil from GTP: step 2/4.</text>
</comment>